<evidence type="ECO:0000256" key="6">
    <source>
        <dbReference type="SAM" id="SignalP"/>
    </source>
</evidence>
<dbReference type="OrthoDB" id="1298661at2759"/>
<dbReference type="InterPro" id="IPR005880">
    <property type="entry name" value="Ribosomal_uL2_bac/org-type"/>
</dbReference>
<dbReference type="NCBIfam" id="TIGR01171">
    <property type="entry name" value="rplB_bact"/>
    <property type="match status" value="1"/>
</dbReference>
<dbReference type="EMBL" id="CAMXCT010001369">
    <property type="protein sequence ID" value="CAI3989426.1"/>
    <property type="molecule type" value="Genomic_DNA"/>
</dbReference>
<dbReference type="AlphaFoldDB" id="A0A9P1CFR8"/>
<comment type="similarity">
    <text evidence="1">Belongs to the universal ribosomal protein uL2 family.</text>
</comment>
<dbReference type="SMART" id="SM01382">
    <property type="entry name" value="Ribosomal_L2_C"/>
    <property type="match status" value="1"/>
</dbReference>
<keyword evidence="2" id="KW-0689">Ribosomal protein</keyword>
<dbReference type="GO" id="GO:0003735">
    <property type="term" value="F:structural constituent of ribosome"/>
    <property type="evidence" value="ECO:0007669"/>
    <property type="project" value="InterPro"/>
</dbReference>
<dbReference type="SUPFAM" id="SSF50249">
    <property type="entry name" value="Nucleic acid-binding proteins"/>
    <property type="match status" value="1"/>
</dbReference>
<dbReference type="InterPro" id="IPR014726">
    <property type="entry name" value="Ribosomal_uL2_dom3"/>
</dbReference>
<accession>A0A9P1CFR8</accession>
<evidence type="ECO:0000259" key="8">
    <source>
        <dbReference type="SMART" id="SM01383"/>
    </source>
</evidence>
<dbReference type="SUPFAM" id="SSF50104">
    <property type="entry name" value="Translation proteins SH3-like domain"/>
    <property type="match status" value="1"/>
</dbReference>
<dbReference type="GO" id="GO:0016740">
    <property type="term" value="F:transferase activity"/>
    <property type="evidence" value="ECO:0007669"/>
    <property type="project" value="InterPro"/>
</dbReference>
<dbReference type="Gene3D" id="2.30.30.30">
    <property type="match status" value="1"/>
</dbReference>
<evidence type="ECO:0000259" key="7">
    <source>
        <dbReference type="SMART" id="SM01382"/>
    </source>
</evidence>
<feature type="domain" description="Large ribosomal subunit protein uL2 C-terminal" evidence="7">
    <location>
        <begin position="228"/>
        <end position="357"/>
    </location>
</feature>
<evidence type="ECO:0000256" key="3">
    <source>
        <dbReference type="ARBA" id="ARBA00023274"/>
    </source>
</evidence>
<evidence type="ECO:0000313" key="9">
    <source>
        <dbReference type="EMBL" id="CAI3989426.1"/>
    </source>
</evidence>
<dbReference type="FunFam" id="4.10.950.10:FF:000001">
    <property type="entry name" value="50S ribosomal protein L2"/>
    <property type="match status" value="1"/>
</dbReference>
<comment type="caution">
    <text evidence="9">The sequence shown here is derived from an EMBL/GenBank/DDBJ whole genome shotgun (WGS) entry which is preliminary data.</text>
</comment>
<evidence type="ECO:0000256" key="2">
    <source>
        <dbReference type="ARBA" id="ARBA00022980"/>
    </source>
</evidence>
<evidence type="ECO:0000256" key="4">
    <source>
        <dbReference type="ARBA" id="ARBA00069872"/>
    </source>
</evidence>
<keyword evidence="11" id="KW-1185">Reference proteome</keyword>
<feature type="domain" description="Large ribosomal subunit protein uL2 RNA-binding" evidence="8">
    <location>
        <begin position="148"/>
        <end position="222"/>
    </location>
</feature>
<keyword evidence="3" id="KW-0687">Ribonucleoprotein</keyword>
<evidence type="ECO:0000313" key="11">
    <source>
        <dbReference type="Proteomes" id="UP001152797"/>
    </source>
</evidence>
<dbReference type="InterPro" id="IPR022671">
    <property type="entry name" value="Ribosomal_uL2_CS"/>
</dbReference>
<dbReference type="Pfam" id="PF03947">
    <property type="entry name" value="Ribosomal_L2_C"/>
    <property type="match status" value="1"/>
</dbReference>
<dbReference type="FunFam" id="2.30.30.30:FF:000001">
    <property type="entry name" value="50S ribosomal protein L2"/>
    <property type="match status" value="1"/>
</dbReference>
<feature type="region of interest" description="Disordered" evidence="5">
    <location>
        <begin position="327"/>
        <end position="353"/>
    </location>
</feature>
<dbReference type="InterPro" id="IPR022666">
    <property type="entry name" value="Ribosomal_uL2_RNA-bd_dom"/>
</dbReference>
<proteinExistence type="inferred from homology"/>
<dbReference type="InterPro" id="IPR022669">
    <property type="entry name" value="Ribosomal_uL2_C"/>
</dbReference>
<organism evidence="9">
    <name type="scientific">Cladocopium goreaui</name>
    <dbReference type="NCBI Taxonomy" id="2562237"/>
    <lineage>
        <taxon>Eukaryota</taxon>
        <taxon>Sar</taxon>
        <taxon>Alveolata</taxon>
        <taxon>Dinophyceae</taxon>
        <taxon>Suessiales</taxon>
        <taxon>Symbiodiniaceae</taxon>
        <taxon>Cladocopium</taxon>
    </lineage>
</organism>
<dbReference type="InterPro" id="IPR012340">
    <property type="entry name" value="NA-bd_OB-fold"/>
</dbReference>
<name>A0A9P1CFR8_9DINO</name>
<protein>
    <recommendedName>
        <fullName evidence="4">Large ribosomal subunit protein uL2m</fullName>
    </recommendedName>
</protein>
<evidence type="ECO:0000256" key="1">
    <source>
        <dbReference type="ARBA" id="ARBA00005636"/>
    </source>
</evidence>
<reference evidence="10 11" key="2">
    <citation type="submission" date="2024-05" db="EMBL/GenBank/DDBJ databases">
        <authorList>
            <person name="Chen Y."/>
            <person name="Shah S."/>
            <person name="Dougan E. K."/>
            <person name="Thang M."/>
            <person name="Chan C."/>
        </authorList>
    </citation>
    <scope>NUCLEOTIDE SEQUENCE [LARGE SCALE GENOMIC DNA]</scope>
</reference>
<dbReference type="GO" id="GO:0015934">
    <property type="term" value="C:large ribosomal subunit"/>
    <property type="evidence" value="ECO:0007669"/>
    <property type="project" value="InterPro"/>
</dbReference>
<gene>
    <name evidence="9" type="ORF">C1SCF055_LOCUS16503</name>
</gene>
<dbReference type="PANTHER" id="PTHR13691">
    <property type="entry name" value="RIBOSOMAL PROTEIN L2"/>
    <property type="match status" value="1"/>
</dbReference>
<dbReference type="GO" id="GO:0002181">
    <property type="term" value="P:cytoplasmic translation"/>
    <property type="evidence" value="ECO:0007669"/>
    <property type="project" value="TreeGrafter"/>
</dbReference>
<dbReference type="Gene3D" id="4.10.950.10">
    <property type="entry name" value="Ribosomal protein L2, domain 3"/>
    <property type="match status" value="1"/>
</dbReference>
<dbReference type="Gene3D" id="2.40.50.140">
    <property type="entry name" value="Nucleic acid-binding proteins"/>
    <property type="match status" value="1"/>
</dbReference>
<dbReference type="InterPro" id="IPR008991">
    <property type="entry name" value="Translation_prot_SH3-like_sf"/>
</dbReference>
<sequence>MAAAWSRYGLAACCALLLHELARQASPAFVQTAPGVSTRLFQSSRPLAGQSEIRPSAAAPRPVALPIFAAVCAASLLRTKVQRHGKGKPQTTSGVRVRKPKNNALRNCSIATFEELTTRVRYEPLTYMYRRRFARPRHKPIQMATRTARESGHKYRLGARAHARKYRIIDFGRTKRDMFGTIQTIEYDPYRNARICLVKYEDGEMRYILHGVGYFVGQEVISSADAPIFVGNAVPLDKVPIGTMVHNIEMNPTNGGVIARAAGAAAIVLSREGNLVTVKMPSSEVRLIPEDCWCTIGKVGRPEAQLIKLGKAGKSRHLGFTPHVRGSAKNACDHAHGGGEGRSPIGHKHPKTKFGKCAVGMRTRRSTRSDRLILIRRKKKSGR</sequence>
<dbReference type="PROSITE" id="PS00467">
    <property type="entry name" value="RIBOSOMAL_L2"/>
    <property type="match status" value="1"/>
</dbReference>
<feature type="chain" id="PRO_5043270417" description="Large ribosomal subunit protein uL2m" evidence="6">
    <location>
        <begin position="28"/>
        <end position="383"/>
    </location>
</feature>
<dbReference type="InterPro" id="IPR002171">
    <property type="entry name" value="Ribosomal_uL2"/>
</dbReference>
<reference evidence="9" key="1">
    <citation type="submission" date="2022-10" db="EMBL/GenBank/DDBJ databases">
        <authorList>
            <person name="Chen Y."/>
            <person name="Dougan E. K."/>
            <person name="Chan C."/>
            <person name="Rhodes N."/>
            <person name="Thang M."/>
        </authorList>
    </citation>
    <scope>NUCLEOTIDE SEQUENCE</scope>
</reference>
<dbReference type="EMBL" id="CAMXCT030001369">
    <property type="protein sequence ID" value="CAL4776738.1"/>
    <property type="molecule type" value="Genomic_DNA"/>
</dbReference>
<dbReference type="PANTHER" id="PTHR13691:SF5">
    <property type="entry name" value="LARGE RIBOSOMAL SUBUNIT PROTEIN UL2M"/>
    <property type="match status" value="1"/>
</dbReference>
<dbReference type="InterPro" id="IPR014722">
    <property type="entry name" value="Rib_uL2_dom2"/>
</dbReference>
<evidence type="ECO:0000256" key="5">
    <source>
        <dbReference type="SAM" id="MobiDB-lite"/>
    </source>
</evidence>
<evidence type="ECO:0000313" key="10">
    <source>
        <dbReference type="EMBL" id="CAL4776738.1"/>
    </source>
</evidence>
<dbReference type="Proteomes" id="UP001152797">
    <property type="component" value="Unassembled WGS sequence"/>
</dbReference>
<dbReference type="GO" id="GO:0003723">
    <property type="term" value="F:RNA binding"/>
    <property type="evidence" value="ECO:0007669"/>
    <property type="project" value="InterPro"/>
</dbReference>
<keyword evidence="6" id="KW-0732">Signal</keyword>
<dbReference type="EMBL" id="CAMXCT020001369">
    <property type="protein sequence ID" value="CAL1142801.1"/>
    <property type="molecule type" value="Genomic_DNA"/>
</dbReference>
<dbReference type="Pfam" id="PF00181">
    <property type="entry name" value="Ribosomal_L2_N"/>
    <property type="match status" value="1"/>
</dbReference>
<feature type="signal peptide" evidence="6">
    <location>
        <begin position="1"/>
        <end position="27"/>
    </location>
</feature>
<dbReference type="SMART" id="SM01383">
    <property type="entry name" value="Ribosomal_L2"/>
    <property type="match status" value="1"/>
</dbReference>